<organism evidence="4 5">
    <name type="scientific">Anaeramoeba flamelloides</name>
    <dbReference type="NCBI Taxonomy" id="1746091"/>
    <lineage>
        <taxon>Eukaryota</taxon>
        <taxon>Metamonada</taxon>
        <taxon>Anaeramoebidae</taxon>
        <taxon>Anaeramoeba</taxon>
    </lineage>
</organism>
<feature type="domain" description="Dystroglycan-type cadherin-like" evidence="3">
    <location>
        <begin position="584"/>
        <end position="677"/>
    </location>
</feature>
<keyword evidence="2" id="KW-1133">Transmembrane helix</keyword>
<keyword evidence="5" id="KW-1185">Reference proteome</keyword>
<dbReference type="SMART" id="SM00736">
    <property type="entry name" value="CADG"/>
    <property type="match status" value="9"/>
</dbReference>
<dbReference type="InterPro" id="IPR015919">
    <property type="entry name" value="Cadherin-like_sf"/>
</dbReference>
<evidence type="ECO:0000313" key="5">
    <source>
        <dbReference type="Proteomes" id="UP001150062"/>
    </source>
</evidence>
<dbReference type="InterPro" id="IPR013783">
    <property type="entry name" value="Ig-like_fold"/>
</dbReference>
<comment type="caution">
    <text evidence="4">The sequence shown here is derived from an EMBL/GenBank/DDBJ whole genome shotgun (WGS) entry which is preliminary data.</text>
</comment>
<dbReference type="Gene3D" id="2.60.40.10">
    <property type="entry name" value="Immunoglobulins"/>
    <property type="match status" value="9"/>
</dbReference>
<feature type="domain" description="Dystroglycan-type cadherin-like" evidence="3">
    <location>
        <begin position="376"/>
        <end position="477"/>
    </location>
</feature>
<feature type="compositionally biased region" description="Acidic residues" evidence="1">
    <location>
        <begin position="1339"/>
        <end position="1356"/>
    </location>
</feature>
<name>A0ABQ8YIT8_9EUKA</name>
<feature type="transmembrane region" description="Helical" evidence="2">
    <location>
        <begin position="1279"/>
        <end position="1301"/>
    </location>
</feature>
<feature type="domain" description="Dystroglycan-type cadherin-like" evidence="3">
    <location>
        <begin position="486"/>
        <end position="577"/>
    </location>
</feature>
<dbReference type="Proteomes" id="UP001150062">
    <property type="component" value="Unassembled WGS sequence"/>
</dbReference>
<evidence type="ECO:0000259" key="3">
    <source>
        <dbReference type="SMART" id="SM00736"/>
    </source>
</evidence>
<feature type="region of interest" description="Disordered" evidence="1">
    <location>
        <begin position="1383"/>
        <end position="1409"/>
    </location>
</feature>
<evidence type="ECO:0000313" key="4">
    <source>
        <dbReference type="EMBL" id="KAJ6244409.1"/>
    </source>
</evidence>
<gene>
    <name evidence="4" type="ORF">M0813_02374</name>
</gene>
<feature type="domain" description="Dystroglycan-type cadherin-like" evidence="3">
    <location>
        <begin position="775"/>
        <end position="874"/>
    </location>
</feature>
<evidence type="ECO:0000256" key="2">
    <source>
        <dbReference type="SAM" id="Phobius"/>
    </source>
</evidence>
<dbReference type="SUPFAM" id="SSF49313">
    <property type="entry name" value="Cadherin-like"/>
    <property type="match status" value="9"/>
</dbReference>
<feature type="region of interest" description="Disordered" evidence="1">
    <location>
        <begin position="1330"/>
        <end position="1359"/>
    </location>
</feature>
<dbReference type="EMBL" id="JAOAOG010000164">
    <property type="protein sequence ID" value="KAJ6244409.1"/>
    <property type="molecule type" value="Genomic_DNA"/>
</dbReference>
<feature type="domain" description="Dystroglycan-type cadherin-like" evidence="3">
    <location>
        <begin position="1070"/>
        <end position="1165"/>
    </location>
</feature>
<accession>A0ABQ8YIT8</accession>
<feature type="domain" description="Dystroglycan-type cadherin-like" evidence="3">
    <location>
        <begin position="881"/>
        <end position="972"/>
    </location>
</feature>
<evidence type="ECO:0000256" key="1">
    <source>
        <dbReference type="SAM" id="MobiDB-lite"/>
    </source>
</evidence>
<keyword evidence="2" id="KW-0472">Membrane</keyword>
<feature type="compositionally biased region" description="Low complexity" evidence="1">
    <location>
        <begin position="1388"/>
        <end position="1409"/>
    </location>
</feature>
<proteinExistence type="predicted"/>
<feature type="domain" description="Dystroglycan-type cadherin-like" evidence="3">
    <location>
        <begin position="681"/>
        <end position="774"/>
    </location>
</feature>
<dbReference type="Pfam" id="PF05345">
    <property type="entry name" value="He_PIG"/>
    <property type="match status" value="6"/>
</dbReference>
<keyword evidence="2" id="KW-0812">Transmembrane</keyword>
<reference evidence="4" key="1">
    <citation type="submission" date="2022-08" db="EMBL/GenBank/DDBJ databases">
        <title>Novel sulfate-reducing endosymbionts in the free-living metamonad Anaeramoeba.</title>
        <authorList>
            <person name="Jerlstrom-Hultqvist J."/>
            <person name="Cepicka I."/>
            <person name="Gallot-Lavallee L."/>
            <person name="Salas-Leiva D."/>
            <person name="Curtis B.A."/>
            <person name="Zahonova K."/>
            <person name="Pipaliya S."/>
            <person name="Dacks J."/>
            <person name="Roger A.J."/>
        </authorList>
    </citation>
    <scope>NUCLEOTIDE SEQUENCE</scope>
    <source>
        <strain evidence="4">Schooner1</strain>
    </source>
</reference>
<feature type="domain" description="Dystroglycan-type cadherin-like" evidence="3">
    <location>
        <begin position="1167"/>
        <end position="1269"/>
    </location>
</feature>
<protein>
    <submittedName>
        <fullName evidence="4">Dystroglycan-related</fullName>
    </submittedName>
</protein>
<dbReference type="InterPro" id="IPR006644">
    <property type="entry name" value="Cadg"/>
</dbReference>
<sequence>MIIVNIFFSKKKKKCIIYVVQNDCTPTYGYAPSIIEGLADIQNRPDVSISPIMDSIVIVYEDQTIDGDGYGIGCTMMYSNWNIQKTSFVINTETALDQLYPRVLHFPNGKFLVTWMSANDNEIHGRVMLSDGQPSTDEFPISENNGDCSYSEIAMYDDGTAIVVWNVDGNILRGRFVESDGTVVGSELTLRTSNVNIDQRPSVDVSDDQNSFIVFNNFGLAAYGAKFSKSDGSLIRDYGEVLETVGNYPGVVCVPDDNAIIIHSESSDRSKHRTSLFDLSVIQNTMQHESDTKTTLPSLAKARDSVIIATYTFSNSYYISNYLIDQFNNLFIEDWVIFSTVDCNYPSVNAYDTGYSVVWTNSNDIYGVKYNLKYPNYMSGLDDLSAKIGESFTFDFVFNDPELVGLTYEVKQANGSDLPIWMTHSTSSSTQITGTTPTELSECSTQTFEFTVTTSKSCLMTETKNFQIQVTDDPIVAGTANFQDQTVQIFQADWSYPFDVDCFSDLESQEIIYSSKLSNGDPLPEWLEFEPTTRTFSSPQVADQCNATLQVAVNASDHCNSLTRDFGITIVNEPVTCNHLLLDQNDRPVNSWFEYQFDSNSFADPENVELTYSATLSDGSEKPDWLTIHSNNQTLNGVIGRQYCDGENLEIKLTASDGCNSISDLFNMTFTNQPVSAGEPLTSQTKPVNTYFEYPFSSSCFNDPENVELSYSATLSDNSEKPTWLELESSTRTFSGTIPADSDCGKFWDIKVTASDECSNVASNFRITSTNSAPTVNKNLDDQSFYVNNLFEFQFEEDCFNDPENAELTYSATLNDGSDLPTWLDFYSSNQTFRGKVLPGNCGEAFEIKVTASDHCADVSSNFQLTIENPAPFLNKEMPIQKATITVDFEYTFDSETFLNDDGTELTYTAYRKGSPDLPSWLEFYSNNRTFHGKPENDLCNYKYEIIVDADDGCNDASGSFNLEVRNRVPIREKDFTDHSINVFEVIDYTLPEGSFSDPDGQDITLEAHLAETDSREWPSWLEFNKKTGNFYGNASSCGDPYVIVVAASDPCLDSITGNWTLTIFDEPPEIKKPFQDQTFYVNAYNSYQFDNDTFADPNGYALTYEATKVNGDPLPDWLEFDSENRKFTGIASGCTQTLTVKVTAIDKCTSTASQNFQISLVNNPIYEDKGLEDQEYLGNLLFNYTFDINAFGDLDKENKNYNYDTECLEPDDEWPTWLSFQPKSRRFLGNTPNEDVQYTIQVHATDSCGSIKASSSFKIQINKAETKTDNTDNTLSTGILSVLVIFPALTVICLILILVYRYNLQKKYQRLWDGKAEFFTAKIPEQDIYNQSSKDNSDDTSDDDVEKETTEDEALISDGHPMTVILNGNALSNIEVSDLTNDSDIENTYSSNTSSSNSSPSSTSNFED</sequence>
<feature type="domain" description="Dystroglycan-type cadherin-like" evidence="3">
    <location>
        <begin position="976"/>
        <end position="1069"/>
    </location>
</feature>